<evidence type="ECO:0000313" key="3">
    <source>
        <dbReference type="EMBL" id="RXN18574.1"/>
    </source>
</evidence>
<organism evidence="3 4">
    <name type="scientific">Labeo rohita</name>
    <name type="common">Indian major carp</name>
    <name type="synonym">Cyprinus rohita</name>
    <dbReference type="NCBI Taxonomy" id="84645"/>
    <lineage>
        <taxon>Eukaryota</taxon>
        <taxon>Metazoa</taxon>
        <taxon>Chordata</taxon>
        <taxon>Craniata</taxon>
        <taxon>Vertebrata</taxon>
        <taxon>Euteleostomi</taxon>
        <taxon>Actinopterygii</taxon>
        <taxon>Neopterygii</taxon>
        <taxon>Teleostei</taxon>
        <taxon>Ostariophysi</taxon>
        <taxon>Cypriniformes</taxon>
        <taxon>Cyprinidae</taxon>
        <taxon>Labeoninae</taxon>
        <taxon>Labeonini</taxon>
        <taxon>Labeo</taxon>
    </lineage>
</organism>
<feature type="transmembrane region" description="Helical" evidence="2">
    <location>
        <begin position="30"/>
        <end position="51"/>
    </location>
</feature>
<feature type="region of interest" description="Disordered" evidence="1">
    <location>
        <begin position="197"/>
        <end position="216"/>
    </location>
</feature>
<keyword evidence="3" id="KW-0675">Receptor</keyword>
<feature type="region of interest" description="Disordered" evidence="1">
    <location>
        <begin position="153"/>
        <end position="182"/>
    </location>
</feature>
<protein>
    <submittedName>
        <fullName evidence="3">B-cell receptor CD22-like protein</fullName>
    </submittedName>
</protein>
<sequence>MKKSSDSMDPQEKLVNEKEKQYNRVSGHLVILYIFIGVICGAAVGTAIFLIRRSRWMKKSSDSVDPQLFMISILFFHGKMDHPRPHHNTRKACDVTENVYENATMNHPRPHHDRRKVCDVTEPVYENVTMNHSRPHHGRHCDVNEPVYENVRTSAGKASESGDAENASVQDGRDIDAKKPEEEEIEYASITIHHLASKAKSAASQEDVSVIYSSLK</sequence>
<evidence type="ECO:0000313" key="4">
    <source>
        <dbReference type="Proteomes" id="UP000290572"/>
    </source>
</evidence>
<feature type="compositionally biased region" description="Basic and acidic residues" evidence="1">
    <location>
        <begin position="171"/>
        <end position="181"/>
    </location>
</feature>
<dbReference type="Proteomes" id="UP000290572">
    <property type="component" value="Unassembled WGS sequence"/>
</dbReference>
<dbReference type="AlphaFoldDB" id="A0A498MGR8"/>
<gene>
    <name evidence="3" type="ORF">ROHU_026181</name>
</gene>
<reference evidence="3 4" key="1">
    <citation type="submission" date="2018-03" db="EMBL/GenBank/DDBJ databases">
        <title>Draft genome sequence of Rohu Carp (Labeo rohita).</title>
        <authorList>
            <person name="Das P."/>
            <person name="Kushwaha B."/>
            <person name="Joshi C.G."/>
            <person name="Kumar D."/>
            <person name="Nagpure N.S."/>
            <person name="Sahoo L."/>
            <person name="Das S.P."/>
            <person name="Bit A."/>
            <person name="Patnaik S."/>
            <person name="Meher P.K."/>
            <person name="Jayasankar P."/>
            <person name="Koringa P.G."/>
            <person name="Patel N.V."/>
            <person name="Hinsu A.T."/>
            <person name="Kumar R."/>
            <person name="Pandey M."/>
            <person name="Agarwal S."/>
            <person name="Srivastava S."/>
            <person name="Singh M."/>
            <person name="Iquebal M.A."/>
            <person name="Jaiswal S."/>
            <person name="Angadi U.B."/>
            <person name="Kumar N."/>
            <person name="Raza M."/>
            <person name="Shah T.M."/>
            <person name="Rai A."/>
            <person name="Jena J.K."/>
        </authorList>
    </citation>
    <scope>NUCLEOTIDE SEQUENCE [LARGE SCALE GENOMIC DNA]</scope>
    <source>
        <strain evidence="3">DASCIFA01</strain>
        <tissue evidence="3">Testis</tissue>
    </source>
</reference>
<proteinExistence type="predicted"/>
<dbReference type="EMBL" id="QBIY01012713">
    <property type="protein sequence ID" value="RXN18574.1"/>
    <property type="molecule type" value="Genomic_DNA"/>
</dbReference>
<comment type="caution">
    <text evidence="3">The sequence shown here is derived from an EMBL/GenBank/DDBJ whole genome shotgun (WGS) entry which is preliminary data.</text>
</comment>
<evidence type="ECO:0000256" key="2">
    <source>
        <dbReference type="SAM" id="Phobius"/>
    </source>
</evidence>
<keyword evidence="2" id="KW-0472">Membrane</keyword>
<keyword evidence="2" id="KW-0812">Transmembrane</keyword>
<evidence type="ECO:0000256" key="1">
    <source>
        <dbReference type="SAM" id="MobiDB-lite"/>
    </source>
</evidence>
<name>A0A498MGR8_LABRO</name>
<accession>A0A498MGR8</accession>
<keyword evidence="2" id="KW-1133">Transmembrane helix</keyword>
<keyword evidence="4" id="KW-1185">Reference proteome</keyword>